<evidence type="ECO:0000256" key="2">
    <source>
        <dbReference type="SAM" id="Phobius"/>
    </source>
</evidence>
<feature type="region of interest" description="Disordered" evidence="1">
    <location>
        <begin position="33"/>
        <end position="59"/>
    </location>
</feature>
<evidence type="ECO:0000256" key="1">
    <source>
        <dbReference type="SAM" id="MobiDB-lite"/>
    </source>
</evidence>
<reference evidence="3 4" key="1">
    <citation type="submission" date="2024-04" db="EMBL/GenBank/DDBJ databases">
        <title>Tritrichomonas musculus Genome.</title>
        <authorList>
            <person name="Alves-Ferreira E."/>
            <person name="Grigg M."/>
            <person name="Lorenzi H."/>
            <person name="Galac M."/>
        </authorList>
    </citation>
    <scope>NUCLEOTIDE SEQUENCE [LARGE SCALE GENOMIC DNA]</scope>
    <source>
        <strain evidence="3 4">EAF2021</strain>
    </source>
</reference>
<protein>
    <submittedName>
        <fullName evidence="3">Uncharacterized protein</fullName>
    </submittedName>
</protein>
<name>A0ABR2K4F5_9EUKA</name>
<dbReference type="EMBL" id="JAPFFF010000007">
    <property type="protein sequence ID" value="KAK8885964.1"/>
    <property type="molecule type" value="Genomic_DNA"/>
</dbReference>
<keyword evidence="4" id="KW-1185">Reference proteome</keyword>
<feature type="compositionally biased region" description="Polar residues" evidence="1">
    <location>
        <begin position="37"/>
        <end position="47"/>
    </location>
</feature>
<keyword evidence="2" id="KW-0812">Transmembrane</keyword>
<organism evidence="3 4">
    <name type="scientific">Tritrichomonas musculus</name>
    <dbReference type="NCBI Taxonomy" id="1915356"/>
    <lineage>
        <taxon>Eukaryota</taxon>
        <taxon>Metamonada</taxon>
        <taxon>Parabasalia</taxon>
        <taxon>Tritrichomonadida</taxon>
        <taxon>Tritrichomonadidae</taxon>
        <taxon>Tritrichomonas</taxon>
    </lineage>
</organism>
<sequence>MGFFTTVFIYFIVLAVILLLLLFWPESDNHAEKSSKQNEVANNNQVSEQKDTLENPQQVEVAEREVNIEDQQKAEENNQQNDQDNDQANEQDNNQENEEEPELRDRSASFIEFPEQPLEEDAPEEVKEEHAWNHNVRQITKTINNISKGNLKAINFCYVDRLINVRGKSRPIAFFLRPVSSELAPSGVFIYDTTRVLKDNALYLFVGPEADEFQEKLGEKLLDLMIESTKCPNIIRINRDMNSPDFQRMIHQMGGNKIMMQTPKNYGDQLFFEIQFFKTLLHIEVFEGEMMTGQDNLDFDELPPNCAVVIDTSDNALYLYVDHVDPQTEDEKKTQLNAIEWMSEQPEFAKRELLVFDKSKIPPNLKLLFCTEQ</sequence>
<keyword evidence="2" id="KW-1133">Transmembrane helix</keyword>
<proteinExistence type="predicted"/>
<feature type="compositionally biased region" description="Acidic residues" evidence="1">
    <location>
        <begin position="83"/>
        <end position="102"/>
    </location>
</feature>
<comment type="caution">
    <text evidence="3">The sequence shown here is derived from an EMBL/GenBank/DDBJ whole genome shotgun (WGS) entry which is preliminary data.</text>
</comment>
<evidence type="ECO:0000313" key="3">
    <source>
        <dbReference type="EMBL" id="KAK8885964.1"/>
    </source>
</evidence>
<feature type="region of interest" description="Disordered" evidence="1">
    <location>
        <begin position="73"/>
        <end position="106"/>
    </location>
</feature>
<dbReference type="Proteomes" id="UP001470230">
    <property type="component" value="Unassembled WGS sequence"/>
</dbReference>
<feature type="transmembrane region" description="Helical" evidence="2">
    <location>
        <begin position="7"/>
        <end position="24"/>
    </location>
</feature>
<gene>
    <name evidence="3" type="ORF">M9Y10_041423</name>
</gene>
<evidence type="ECO:0000313" key="4">
    <source>
        <dbReference type="Proteomes" id="UP001470230"/>
    </source>
</evidence>
<accession>A0ABR2K4F5</accession>
<keyword evidence="2" id="KW-0472">Membrane</keyword>